<evidence type="ECO:0008006" key="4">
    <source>
        <dbReference type="Google" id="ProtNLM"/>
    </source>
</evidence>
<keyword evidence="1" id="KW-0472">Membrane</keyword>
<protein>
    <recommendedName>
        <fullName evidence="4">HEAT repeat domain-containing protein</fullName>
    </recommendedName>
</protein>
<organism evidence="2 3">
    <name type="scientific">Candidatus Lokiarchaeum ossiferum</name>
    <dbReference type="NCBI Taxonomy" id="2951803"/>
    <lineage>
        <taxon>Archaea</taxon>
        <taxon>Promethearchaeati</taxon>
        <taxon>Promethearchaeota</taxon>
        <taxon>Promethearchaeia</taxon>
        <taxon>Promethearchaeales</taxon>
        <taxon>Promethearchaeaceae</taxon>
        <taxon>Candidatus Lokiarchaeum</taxon>
    </lineage>
</organism>
<sequence>MGLKEFFQVFSVKNSQGIEVSYSLLIFLTIVYIGTIVAGYFLMSSQVKIVKKEIWSYKDTLKCIVFAFFFGSGITIIITMMATFVLNNTVNGPNQGQAFFIFIPMFFCLIFITLYPLLEFLFMAHSANDLSVTPTQKLFENLIKKFKKPTSYIIALLLYIFCIPTPILIMVLSGVELVVAWISWALLFPMSMIVYYASLGFSVGHALYYSHIAHLERSTFLHFDNSNRALKEFWRNPFFYIIFFVLNYIYVYELYKSYSTLSHFSINYIEKAPLINFDWSIPIALVFAISAYFTRYWKRKVKVSAQSIFFSGFLIAAIGINVLINIFITYNGTRVFESMFKQWEFTSVLYEARIPGRAILNHSKLNLIGSIEEVGLFVIISFFFFIQKDHKLYNDALEGVVTAAADKFNPIPPFNMCRYKNSEQRKYANQILLTMYDRIPIKYGYNLTQDIFKDPLLDAMCDPSNIYAQQTGKLIFNQLLQNHPKKTLPIIYENIESSNFDKVQIILESLISHGENIIPFIKINKFYTLLTHPNYKLRKAALSFVNVYYRSSYADIKEIFPSSDQISQIIPLLEDADYEIEAESLEFLSHYSKDLDASIFASRLEHPVPKIRSIAASISSQITGDDLSSATIPKLIEMLESPNNDVKIAAMNALGKIGDFDSNKIPLQPFKTSLVDNNEKIRKAAVAGIVSYLKEKPLGIKPEYILRILSDSPSDIQESLLTILGYIWKQAPAKVFPVLITFLRNEDTKIKKISQQTLVAMGYQDPKTVTLKLIVEQETESYIRRGKISDTIIRISAKYWKRVIPIIMTKLESPEEHIRLNCATVLNAISELHPEDIPADKFISLWINESSSKMKKEMSPCIGNISSTAFEVIKANFSQIKNTFVKSNSTVKLAIVKMYITLAQKSPSLIKFDLIKDLTKDKDPNIRELSMELIEIMGSVDPQKSIKFLMKGLNDPEWPVKNAAADSIAHFGEKVENETVINEIKKMLYEKEKWTRLKGLEVITSITEKRNTVLTIDEILALNSSSDDVNFRKGFAKLLGLTAVQDFDKFFPEILKLLQDTDESVRKGMISGVVSLSSKIEVNLLVPKLLFYLTEETPLVLQQSIALALKRIVKYEKKELKDRVIALLKKRALVSQDEIISSVLSDLKY</sequence>
<feature type="transmembrane region" description="Helical" evidence="1">
    <location>
        <begin position="63"/>
        <end position="86"/>
    </location>
</feature>
<gene>
    <name evidence="2" type="ORF">NEF87_002892</name>
</gene>
<evidence type="ECO:0000256" key="1">
    <source>
        <dbReference type="SAM" id="Phobius"/>
    </source>
</evidence>
<dbReference type="EMBL" id="CP104013">
    <property type="protein sequence ID" value="UYP46607.1"/>
    <property type="molecule type" value="Genomic_DNA"/>
</dbReference>
<feature type="transmembrane region" description="Helical" evidence="1">
    <location>
        <begin position="98"/>
        <end position="118"/>
    </location>
</feature>
<feature type="transmembrane region" description="Helical" evidence="1">
    <location>
        <begin position="152"/>
        <end position="175"/>
    </location>
</feature>
<keyword evidence="1" id="KW-0812">Transmembrane</keyword>
<feature type="transmembrane region" description="Helical" evidence="1">
    <location>
        <begin position="275"/>
        <end position="296"/>
    </location>
</feature>
<feature type="transmembrane region" description="Helical" evidence="1">
    <location>
        <begin position="308"/>
        <end position="330"/>
    </location>
</feature>
<evidence type="ECO:0000313" key="3">
    <source>
        <dbReference type="Proteomes" id="UP001208689"/>
    </source>
</evidence>
<dbReference type="SUPFAM" id="SSF48371">
    <property type="entry name" value="ARM repeat"/>
    <property type="match status" value="1"/>
</dbReference>
<reference evidence="2" key="1">
    <citation type="submission" date="2022-09" db="EMBL/GenBank/DDBJ databases">
        <title>Actin cytoskeleton and complex cell architecture in an #Asgard archaeon.</title>
        <authorList>
            <person name="Ponce Toledo R.I."/>
            <person name="Schleper C."/>
            <person name="Rodrigues Oliveira T."/>
            <person name="Wollweber F."/>
            <person name="Xu J."/>
            <person name="Rittmann S."/>
            <person name="Klingl A."/>
            <person name="Pilhofer M."/>
        </authorList>
    </citation>
    <scope>NUCLEOTIDE SEQUENCE</scope>
    <source>
        <strain evidence="2">B-35</strain>
    </source>
</reference>
<dbReference type="InterPro" id="IPR016024">
    <property type="entry name" value="ARM-type_fold"/>
</dbReference>
<feature type="transmembrane region" description="Helical" evidence="1">
    <location>
        <begin position="181"/>
        <end position="208"/>
    </location>
</feature>
<feature type="transmembrane region" description="Helical" evidence="1">
    <location>
        <begin position="20"/>
        <end position="42"/>
    </location>
</feature>
<evidence type="ECO:0000313" key="2">
    <source>
        <dbReference type="EMBL" id="UYP46607.1"/>
    </source>
</evidence>
<feature type="transmembrane region" description="Helical" evidence="1">
    <location>
        <begin position="238"/>
        <end position="255"/>
    </location>
</feature>
<proteinExistence type="predicted"/>
<dbReference type="Proteomes" id="UP001208689">
    <property type="component" value="Chromosome"/>
</dbReference>
<keyword evidence="3" id="KW-1185">Reference proteome</keyword>
<name>A0ABY6HSW3_9ARCH</name>
<dbReference type="Gene3D" id="1.25.10.10">
    <property type="entry name" value="Leucine-rich Repeat Variant"/>
    <property type="match status" value="3"/>
</dbReference>
<dbReference type="InterPro" id="IPR011989">
    <property type="entry name" value="ARM-like"/>
</dbReference>
<keyword evidence="1" id="KW-1133">Transmembrane helix</keyword>
<accession>A0ABY6HSW3</accession>